<dbReference type="EMBL" id="LVXG01000034">
    <property type="protein sequence ID" value="OQP44729.1"/>
    <property type="molecule type" value="Genomic_DNA"/>
</dbReference>
<gene>
    <name evidence="1" type="ORF">A4H97_10220</name>
</gene>
<dbReference type="Proteomes" id="UP000192610">
    <property type="component" value="Unassembled WGS sequence"/>
</dbReference>
<evidence type="ECO:0000313" key="1">
    <source>
        <dbReference type="EMBL" id="OQP44729.1"/>
    </source>
</evidence>
<reference evidence="2" key="1">
    <citation type="submission" date="2016-04" db="EMBL/GenBank/DDBJ databases">
        <authorList>
            <person name="Chen L."/>
            <person name="Zhuang W."/>
            <person name="Wang G."/>
        </authorList>
    </citation>
    <scope>NUCLEOTIDE SEQUENCE [LARGE SCALE GENOMIC DNA]</scope>
    <source>
        <strain evidence="2">17621</strain>
    </source>
</reference>
<accession>A0A1V9EF08</accession>
<comment type="caution">
    <text evidence="1">The sequence shown here is derived from an EMBL/GenBank/DDBJ whole genome shotgun (WGS) entry which is preliminary data.</text>
</comment>
<organism evidence="1 2">
    <name type="scientific">Niastella yeongjuensis</name>
    <dbReference type="NCBI Taxonomy" id="354355"/>
    <lineage>
        <taxon>Bacteria</taxon>
        <taxon>Pseudomonadati</taxon>
        <taxon>Bacteroidota</taxon>
        <taxon>Chitinophagia</taxon>
        <taxon>Chitinophagales</taxon>
        <taxon>Chitinophagaceae</taxon>
        <taxon>Niastella</taxon>
    </lineage>
</organism>
<evidence type="ECO:0000313" key="2">
    <source>
        <dbReference type="Proteomes" id="UP000192610"/>
    </source>
</evidence>
<dbReference type="AlphaFoldDB" id="A0A1V9EF08"/>
<protein>
    <submittedName>
        <fullName evidence="1">Uncharacterized protein</fullName>
    </submittedName>
</protein>
<sequence length="64" mass="7405">MGTKYGFTGYCFKEYLDSGTVQFFYGFLDTLQIRATRVAVKSGLNRSGFNCDYFRSFKVYVLLL</sequence>
<name>A0A1V9EF08_9BACT</name>
<proteinExistence type="predicted"/>
<keyword evidence="2" id="KW-1185">Reference proteome</keyword>